<reference evidence="3 4" key="1">
    <citation type="submission" date="2024-02" db="EMBL/GenBank/DDBJ databases">
        <title>High-quality chromosome-scale genome assembly of Pensacola bahiagrass (Paspalum notatum Flugge var. saurae).</title>
        <authorList>
            <person name="Vega J.M."/>
            <person name="Podio M."/>
            <person name="Orjuela J."/>
            <person name="Siena L.A."/>
            <person name="Pessino S.C."/>
            <person name="Combes M.C."/>
            <person name="Mariac C."/>
            <person name="Albertini E."/>
            <person name="Pupilli F."/>
            <person name="Ortiz J.P.A."/>
            <person name="Leblanc O."/>
        </authorList>
    </citation>
    <scope>NUCLEOTIDE SEQUENCE [LARGE SCALE GENOMIC DNA]</scope>
    <source>
        <strain evidence="3">R1</strain>
        <tissue evidence="3">Leaf</tissue>
    </source>
</reference>
<keyword evidence="2" id="KW-0812">Transmembrane</keyword>
<dbReference type="PANTHER" id="PTHR35546">
    <property type="entry name" value="F-BOX PROTEIN INTERACTION DOMAIN PROTEIN-RELATED"/>
    <property type="match status" value="1"/>
</dbReference>
<dbReference type="EMBL" id="CP144752">
    <property type="protein sequence ID" value="WVZ91464.1"/>
    <property type="molecule type" value="Genomic_DNA"/>
</dbReference>
<feature type="transmembrane region" description="Helical" evidence="2">
    <location>
        <begin position="446"/>
        <end position="472"/>
    </location>
</feature>
<protein>
    <submittedName>
        <fullName evidence="3">Uncharacterized protein</fullName>
    </submittedName>
</protein>
<evidence type="ECO:0000313" key="4">
    <source>
        <dbReference type="Proteomes" id="UP001341281"/>
    </source>
</evidence>
<dbReference type="InterPro" id="IPR055290">
    <property type="entry name" value="At3g26010-like"/>
</dbReference>
<feature type="region of interest" description="Disordered" evidence="1">
    <location>
        <begin position="18"/>
        <end position="49"/>
    </location>
</feature>
<dbReference type="PANTHER" id="PTHR35546:SF83">
    <property type="entry name" value="EXPRESSED PROTEIN"/>
    <property type="match status" value="1"/>
</dbReference>
<accession>A0AAQ3ULM0</accession>
<sequence length="485" mass="51011">MDSVDDWVVLDSCTSSSDDDRVIALSSGSTTPGGSTSASDTDTDSPSTTTNKLLLATALASDDADGLYALSDAEDDYAYPPPSPPLPSPLSGLFHHTKSAAVAYAAFNPAPSAAASHAHHAAKLLVPDPTFAAFFSEPVRALASTRGLVCLRGARSAAYYVANPATFARAQLPRPHRDHTKFGDPAVVIAFDDDLDDPSAVLAHSASANHPRPFYRHYHVVVAFPVGGGIYAFEAFSSRTWGWTIGEPVAAAETVVPGSGVGALGCAFWRTTMGFFLCYQPASGCADLVPAPAEVTHWPRWELGEMDGALCAVCMGDRAGAGLAEVLVVRIDFAARDGSGGIGWTLVGHFEGGCLRGRSGVEPLRAQGKPEVVMWDPMAERVVAMDLEGRTTRTINFVPGSGYHDDFIPYVCSLAGISGSGPNTLIGLKFSVAFLSTGTCLCKVPLFGYLVTSNQLVIIAMGHLLIVGLLLLMVRRAMPLGAETY</sequence>
<name>A0AAQ3ULM0_PASNO</name>
<keyword evidence="2" id="KW-1133">Transmembrane helix</keyword>
<keyword evidence="4" id="KW-1185">Reference proteome</keyword>
<evidence type="ECO:0000256" key="1">
    <source>
        <dbReference type="SAM" id="MobiDB-lite"/>
    </source>
</evidence>
<dbReference type="Proteomes" id="UP001341281">
    <property type="component" value="Chromosome 08"/>
</dbReference>
<evidence type="ECO:0000313" key="3">
    <source>
        <dbReference type="EMBL" id="WVZ91464.1"/>
    </source>
</evidence>
<evidence type="ECO:0000256" key="2">
    <source>
        <dbReference type="SAM" id="Phobius"/>
    </source>
</evidence>
<proteinExistence type="predicted"/>
<dbReference type="AlphaFoldDB" id="A0AAQ3ULM0"/>
<keyword evidence="2" id="KW-0472">Membrane</keyword>
<feature type="compositionally biased region" description="Low complexity" evidence="1">
    <location>
        <begin position="26"/>
        <end position="49"/>
    </location>
</feature>
<organism evidence="3 4">
    <name type="scientific">Paspalum notatum var. saurae</name>
    <dbReference type="NCBI Taxonomy" id="547442"/>
    <lineage>
        <taxon>Eukaryota</taxon>
        <taxon>Viridiplantae</taxon>
        <taxon>Streptophyta</taxon>
        <taxon>Embryophyta</taxon>
        <taxon>Tracheophyta</taxon>
        <taxon>Spermatophyta</taxon>
        <taxon>Magnoliopsida</taxon>
        <taxon>Liliopsida</taxon>
        <taxon>Poales</taxon>
        <taxon>Poaceae</taxon>
        <taxon>PACMAD clade</taxon>
        <taxon>Panicoideae</taxon>
        <taxon>Andropogonodae</taxon>
        <taxon>Paspaleae</taxon>
        <taxon>Paspalinae</taxon>
        <taxon>Paspalum</taxon>
    </lineage>
</organism>
<gene>
    <name evidence="3" type="ORF">U9M48_037632</name>
</gene>